<feature type="region of interest" description="Disordered" evidence="2">
    <location>
        <begin position="134"/>
        <end position="161"/>
    </location>
</feature>
<dbReference type="EMBL" id="JAQONE010000005">
    <property type="protein sequence ID" value="MDC2829062.1"/>
    <property type="molecule type" value="Genomic_DNA"/>
</dbReference>
<comment type="caution">
    <text evidence="6">The sequence shown here is derived from an EMBL/GenBank/DDBJ whole genome shotgun (WGS) entry which is preliminary data.</text>
</comment>
<feature type="non-terminal residue" evidence="6">
    <location>
        <position position="1417"/>
    </location>
</feature>
<evidence type="ECO:0000313" key="7">
    <source>
        <dbReference type="Proteomes" id="UP001220670"/>
    </source>
</evidence>
<dbReference type="InterPro" id="IPR005877">
    <property type="entry name" value="YSIRK_signal_dom"/>
</dbReference>
<dbReference type="NCBIfam" id="TIGR01168">
    <property type="entry name" value="YSIRK_signal"/>
    <property type="match status" value="1"/>
</dbReference>
<accession>A0AAJ1M8B5</accession>
<feature type="region of interest" description="Disordered" evidence="2">
    <location>
        <begin position="1382"/>
        <end position="1417"/>
    </location>
</feature>
<name>A0AAJ1M8B5_LIMMU</name>
<feature type="compositionally biased region" description="Low complexity" evidence="2">
    <location>
        <begin position="134"/>
        <end position="159"/>
    </location>
</feature>
<organism evidence="6 7">
    <name type="scientific">Limosilactobacillus mucosae</name>
    <name type="common">Lactobacillus mucosae</name>
    <dbReference type="NCBI Taxonomy" id="97478"/>
    <lineage>
        <taxon>Bacteria</taxon>
        <taxon>Bacillati</taxon>
        <taxon>Bacillota</taxon>
        <taxon>Bacilli</taxon>
        <taxon>Lactobacillales</taxon>
        <taxon>Lactobacillaceae</taxon>
        <taxon>Limosilactobacillus</taxon>
    </lineage>
</organism>
<dbReference type="Pfam" id="PF04650">
    <property type="entry name" value="YSIRK_signal"/>
    <property type="match status" value="1"/>
</dbReference>
<feature type="domain" description="Mub B2-like" evidence="5">
    <location>
        <begin position="1210"/>
        <end position="1304"/>
    </location>
</feature>
<feature type="domain" description="YSIRK Gram-positive signal peptide" evidence="3">
    <location>
        <begin position="20"/>
        <end position="41"/>
    </location>
</feature>
<evidence type="ECO:0000259" key="5">
    <source>
        <dbReference type="Pfam" id="PF17966"/>
    </source>
</evidence>
<proteinExistence type="predicted"/>
<dbReference type="Pfam" id="PF17965">
    <property type="entry name" value="MucBP_2"/>
    <property type="match status" value="1"/>
</dbReference>
<feature type="region of interest" description="Disordered" evidence="2">
    <location>
        <begin position="59"/>
        <end position="117"/>
    </location>
</feature>
<dbReference type="InterPro" id="IPR041495">
    <property type="entry name" value="Mub_B2"/>
</dbReference>
<dbReference type="Pfam" id="PF17966">
    <property type="entry name" value="Muc_B2"/>
    <property type="match status" value="1"/>
</dbReference>
<evidence type="ECO:0000259" key="4">
    <source>
        <dbReference type="Pfam" id="PF17965"/>
    </source>
</evidence>
<dbReference type="Proteomes" id="UP001220670">
    <property type="component" value="Unassembled WGS sequence"/>
</dbReference>
<dbReference type="InterPro" id="IPR041558">
    <property type="entry name" value="MucBP_2"/>
</dbReference>
<reference evidence="6" key="1">
    <citation type="submission" date="2023-01" db="EMBL/GenBank/DDBJ databases">
        <title>Genome analysis of 13 Lactobacillus isolated from gut of wild boar.</title>
        <authorList>
            <person name="Papp P."/>
            <person name="Libisch B."/>
            <person name="Nagy T."/>
            <person name="Olasz F."/>
        </authorList>
    </citation>
    <scope>NUCLEOTIDE SEQUENCE</scope>
    <source>
        <strain evidence="6">F146</strain>
    </source>
</reference>
<sequence>MVSKNNIEVKKRRLAKQVPHYGLRRLSVGVASVLLGTSFYLGGTVAHADTTAEVQPTIANTEENSNDSAGSLTFSTSTSGSSSNDKTIAAPTSTVSASAASNTSAEPTANTAANSADSSSSALALKAPVASSSAVSANNGSSASSSDSSTSSSANPATTEKINVNDLKQADSGMAAALNTNLTQTSDDTTVVKPSAPITDDSFKGQTLDGNKALVGTGKQASIQLSDGSSLSVDNNVIDPNKNTAILTFKSNSFKAGDSYQIVIDKEHGIKLSEADIAKLQPSFGTTVFNETADQYIITDHFINDGTISQAIKLSYDSDDIPWSFAKMTANVSVVKNSDSSSIKTLPVNVIASEITLGNEAFNTNNGAMAYNHHDVDLESLMYNEATNRYGFKCALQYYILDKAINTLTVQIAKLPQYFTATSCSINLDGTSISVPIINGKATFTREQLDKLPDINDYNNPTFAIHGRFDVPDNLFTQSKYIIESMDDGVTVNLAYKNNYGSLNSSTGFHGFIVLDGNAKLTIGDVFEYNQDYSAYFADNDYSKGGISSNTIPVIGDGDDAQNNKNSVSLSNGGVVSYRLSSNLADELHNVTWHISIPDGLNLTQITIKTDSQYQMIVTLRNGDQCLFTDTDSQFQSLYYKIASIDVTIPDFKGGDSMRLDLKPWNVQDLISNTYANGTPTQPGDLIIGSSTVSADGYGSATVDNNYIRLADHSVPNKKGMALTSSSFQTNKTPGALDCGTIAYDVGDVTEGSNSYDVYLKKPVFYIQVPENAVLQDLSKIAVTHRDGSDNQATLNPKSISLLTIGDHQFIKVDLSNYNVFNGGSLRITVPYSNASDIQSSSKPSPCLVVSDSLTDSEQDFKASHFDLNSTQDVDTPFKQLVNQEGINPANTAYARYGGFWDILTSDGMTSATMTKGNVASGPSMDSTQNDHKDQADTFNLYGSIIDATDQSIPSSVQVINVPTTSDGHSQFDTHLSGPIHVIDAVTGKNLDSLAKVTYSESAANLSASANGIPSNQLTADQVTDWSKIKSITIRMDVPKRTSARAVLTMKDPQIYDHVGKTIYVASTVFSDANDTSGTYHLKPITIAAGSAASAKLTVNGQSTVKTIVHYKDDKGDHYIELPDKAKTYNELQGTMNRSDFLQSASDLTDADRILLPAGMVLDYANPTIKNSSEKYLDNYQNGTAAFGQQVKYDFDQDAVVFEGAMPLKVTQTKKIKETIHYVYSDGSTAESDHNATVDFINLTGFQNPFTKAIDYVESSDSQTFAEVTSPKIPGYTPDYDSISAQTVTANDSDIIKTVTYTADDQKATVTYIDDTTGKTLKTTPLSGKTNAKSGYTTAQDIQAYKDLGYVLVSDDTNGAEITFDNDDKNDQTFAVHLKHDTVTVTPDKPGQPGTPINPGKGSASYPDGTDKAGLTD</sequence>
<protein>
    <submittedName>
        <fullName evidence="6">YSIRK-type signal peptide-containing protein</fullName>
    </submittedName>
</protein>
<dbReference type="Gene3D" id="2.60.40.4300">
    <property type="match status" value="1"/>
</dbReference>
<keyword evidence="1" id="KW-0732">Signal</keyword>
<gene>
    <name evidence="6" type="ORF">PO250_01765</name>
</gene>
<evidence type="ECO:0000256" key="1">
    <source>
        <dbReference type="ARBA" id="ARBA00022729"/>
    </source>
</evidence>
<evidence type="ECO:0000256" key="2">
    <source>
        <dbReference type="SAM" id="MobiDB-lite"/>
    </source>
</evidence>
<evidence type="ECO:0000259" key="3">
    <source>
        <dbReference type="Pfam" id="PF04650"/>
    </source>
</evidence>
<feature type="domain" description="Mucin binding" evidence="4">
    <location>
        <begin position="1306"/>
        <end position="1380"/>
    </location>
</feature>
<feature type="compositionally biased region" description="Low complexity" evidence="2">
    <location>
        <begin position="68"/>
        <end position="117"/>
    </location>
</feature>
<dbReference type="RefSeq" id="WP_272225722.1">
    <property type="nucleotide sequence ID" value="NZ_JAQONE010000005.1"/>
</dbReference>
<dbReference type="Gene3D" id="3.10.20.470">
    <property type="match status" value="1"/>
</dbReference>
<evidence type="ECO:0000313" key="6">
    <source>
        <dbReference type="EMBL" id="MDC2829062.1"/>
    </source>
</evidence>